<name>I1BKH1_RHIO9</name>
<dbReference type="RefSeq" id="XP_067512097.1">
    <property type="nucleotide sequence ID" value="XM_067655996.1"/>
</dbReference>
<evidence type="ECO:0000313" key="4">
    <source>
        <dbReference type="EMBL" id="EIE76701.1"/>
    </source>
</evidence>
<evidence type="ECO:0000259" key="3">
    <source>
        <dbReference type="Pfam" id="PF04083"/>
    </source>
</evidence>
<dbReference type="Gene3D" id="3.40.50.1820">
    <property type="entry name" value="alpha/beta hydrolase"/>
    <property type="match status" value="1"/>
</dbReference>
<sequence length="448" mass="51055">MMPPDISLSKEVGQPTLENNNIYNVFTEEEKEHQRSLSYDSGLNSSIEDDNEEDKKSTLDEFIELLPPKSESTERKKKIKRIERSLIERLIIDIRAILSTLLSLPILVILVLFAIYHTTKSQILDLLYFRTKRPQDIFEDIIPDEVITKDETYYANKWGYESERHEVITEDGYIIIMYRIYKKGSNPRGHGLFQCSGAFVLNEEKSLTFTLADEGYDVWVGNNRAIAGYDHISLSHQDPEYWNWGLKELGVFDFTAMIDHVRKCSGYSKVAYIGHSQGNAQAFIGLSLCPDIADKLSCFVALAPAIFSGNLVEPVSARLIADWIAGWGRTGVCLYVANRNHSNYKAPSKVPLVVFYGTADYLVNGERFVKTFAGYENHGLSQSQLAKEKSNTEATCLDNNNTTLFPTLDLVHVERIDGYEHMDTIWGHNNHETTYPILIKQLKKAKWE</sequence>
<dbReference type="Pfam" id="PF04083">
    <property type="entry name" value="Abhydro_lipase"/>
    <property type="match status" value="1"/>
</dbReference>
<gene>
    <name evidence="4" type="ORF">RO3G_01405</name>
</gene>
<evidence type="ECO:0000256" key="1">
    <source>
        <dbReference type="SAM" id="MobiDB-lite"/>
    </source>
</evidence>
<evidence type="ECO:0000256" key="2">
    <source>
        <dbReference type="SAM" id="Phobius"/>
    </source>
</evidence>
<dbReference type="eggNOG" id="KOG2624">
    <property type="taxonomic scope" value="Eukaryota"/>
</dbReference>
<dbReference type="GeneID" id="93608377"/>
<dbReference type="SUPFAM" id="SSF53474">
    <property type="entry name" value="alpha/beta-Hydrolases"/>
    <property type="match status" value="1"/>
</dbReference>
<keyword evidence="2" id="KW-0472">Membrane</keyword>
<organism evidence="4 5">
    <name type="scientific">Rhizopus delemar (strain RA 99-880 / ATCC MYA-4621 / FGSC 9543 / NRRL 43880)</name>
    <name type="common">Mucormycosis agent</name>
    <name type="synonym">Rhizopus arrhizus var. delemar</name>
    <dbReference type="NCBI Taxonomy" id="246409"/>
    <lineage>
        <taxon>Eukaryota</taxon>
        <taxon>Fungi</taxon>
        <taxon>Fungi incertae sedis</taxon>
        <taxon>Mucoromycota</taxon>
        <taxon>Mucoromycotina</taxon>
        <taxon>Mucoromycetes</taxon>
        <taxon>Mucorales</taxon>
        <taxon>Mucorineae</taxon>
        <taxon>Rhizopodaceae</taxon>
        <taxon>Rhizopus</taxon>
    </lineage>
</organism>
<dbReference type="InterPro" id="IPR029058">
    <property type="entry name" value="AB_hydrolase_fold"/>
</dbReference>
<dbReference type="STRING" id="246409.I1BKH1"/>
<keyword evidence="2" id="KW-0812">Transmembrane</keyword>
<dbReference type="AlphaFoldDB" id="I1BKH1"/>
<evidence type="ECO:0000313" key="5">
    <source>
        <dbReference type="Proteomes" id="UP000009138"/>
    </source>
</evidence>
<proteinExistence type="predicted"/>
<dbReference type="VEuPathDB" id="FungiDB:RO3G_01405"/>
<feature type="compositionally biased region" description="Polar residues" evidence="1">
    <location>
        <begin position="36"/>
        <end position="46"/>
    </location>
</feature>
<dbReference type="OMA" id="HVSVKLM"/>
<dbReference type="OrthoDB" id="9974421at2759"/>
<dbReference type="GO" id="GO:0006629">
    <property type="term" value="P:lipid metabolic process"/>
    <property type="evidence" value="ECO:0007669"/>
    <property type="project" value="InterPro"/>
</dbReference>
<dbReference type="EMBL" id="CH476732">
    <property type="protein sequence ID" value="EIE76701.1"/>
    <property type="molecule type" value="Genomic_DNA"/>
</dbReference>
<dbReference type="InterPro" id="IPR006693">
    <property type="entry name" value="AB_hydrolase_lipase"/>
</dbReference>
<dbReference type="PANTHER" id="PTHR11005">
    <property type="entry name" value="LYSOSOMAL ACID LIPASE-RELATED"/>
    <property type="match status" value="1"/>
</dbReference>
<dbReference type="InParanoid" id="I1BKH1"/>
<reference evidence="4 5" key="1">
    <citation type="journal article" date="2009" name="PLoS Genet.">
        <title>Genomic analysis of the basal lineage fungus Rhizopus oryzae reveals a whole-genome duplication.</title>
        <authorList>
            <person name="Ma L.-J."/>
            <person name="Ibrahim A.S."/>
            <person name="Skory C."/>
            <person name="Grabherr M.G."/>
            <person name="Burger G."/>
            <person name="Butler M."/>
            <person name="Elias M."/>
            <person name="Idnurm A."/>
            <person name="Lang B.F."/>
            <person name="Sone T."/>
            <person name="Abe A."/>
            <person name="Calvo S.E."/>
            <person name="Corrochano L.M."/>
            <person name="Engels R."/>
            <person name="Fu J."/>
            <person name="Hansberg W."/>
            <person name="Kim J.-M."/>
            <person name="Kodira C.D."/>
            <person name="Koehrsen M.J."/>
            <person name="Liu B."/>
            <person name="Miranda-Saavedra D."/>
            <person name="O'Leary S."/>
            <person name="Ortiz-Castellanos L."/>
            <person name="Poulter R."/>
            <person name="Rodriguez-Romero J."/>
            <person name="Ruiz-Herrera J."/>
            <person name="Shen Y.-Q."/>
            <person name="Zeng Q."/>
            <person name="Galagan J."/>
            <person name="Birren B.W."/>
            <person name="Cuomo C.A."/>
            <person name="Wickes B.L."/>
        </authorList>
    </citation>
    <scope>NUCLEOTIDE SEQUENCE [LARGE SCALE GENOMIC DNA]</scope>
    <source>
        <strain evidence="5">RA 99-880 / ATCC MYA-4621 / FGSC 9543 / NRRL 43880</strain>
    </source>
</reference>
<keyword evidence="5" id="KW-1185">Reference proteome</keyword>
<feature type="transmembrane region" description="Helical" evidence="2">
    <location>
        <begin position="90"/>
        <end position="116"/>
    </location>
</feature>
<dbReference type="Proteomes" id="UP000009138">
    <property type="component" value="Unassembled WGS sequence"/>
</dbReference>
<feature type="domain" description="Partial AB-hydrolase lipase" evidence="3">
    <location>
        <begin position="153"/>
        <end position="202"/>
    </location>
</feature>
<protein>
    <recommendedName>
        <fullName evidence="3">Partial AB-hydrolase lipase domain-containing protein</fullName>
    </recommendedName>
</protein>
<accession>I1BKH1</accession>
<feature type="region of interest" description="Disordered" evidence="1">
    <location>
        <begin position="33"/>
        <end position="54"/>
    </location>
</feature>
<keyword evidence="2" id="KW-1133">Transmembrane helix</keyword>